<dbReference type="PANTHER" id="PTHR10534">
    <property type="entry name" value="PYRIDOXAL KINASE"/>
    <property type="match status" value="1"/>
</dbReference>
<feature type="domain" description="Pyridoxamine kinase/Phosphomethylpyrimidine kinase" evidence="6">
    <location>
        <begin position="78"/>
        <end position="258"/>
    </location>
</feature>
<evidence type="ECO:0000313" key="7">
    <source>
        <dbReference type="EMBL" id="MBL0374127.1"/>
    </source>
</evidence>
<dbReference type="GO" id="GO:0008478">
    <property type="term" value="F:pyridoxal kinase activity"/>
    <property type="evidence" value="ECO:0007669"/>
    <property type="project" value="UniProtKB-EC"/>
</dbReference>
<evidence type="ECO:0000256" key="3">
    <source>
        <dbReference type="ARBA" id="ARBA00022741"/>
    </source>
</evidence>
<evidence type="ECO:0000256" key="1">
    <source>
        <dbReference type="ARBA" id="ARBA00012104"/>
    </source>
</evidence>
<reference evidence="7" key="1">
    <citation type="submission" date="2021-01" db="EMBL/GenBank/DDBJ databases">
        <title>Rhizobium sp. strain KVB221 16S ribosomal RNA gene Genome sequencing and assembly.</title>
        <authorList>
            <person name="Kang M."/>
        </authorList>
    </citation>
    <scope>NUCLEOTIDE SEQUENCE</scope>
    <source>
        <strain evidence="7">KVB221</strain>
    </source>
</reference>
<dbReference type="Gene3D" id="3.40.1190.20">
    <property type="match status" value="1"/>
</dbReference>
<dbReference type="EC" id="2.7.1.35" evidence="1"/>
<dbReference type="GO" id="GO:0009443">
    <property type="term" value="P:pyridoxal 5'-phosphate salvage"/>
    <property type="evidence" value="ECO:0007669"/>
    <property type="project" value="InterPro"/>
</dbReference>
<dbReference type="Pfam" id="PF08543">
    <property type="entry name" value="Phos_pyr_kin"/>
    <property type="match status" value="1"/>
</dbReference>
<sequence length="291" mass="31246">MDRASPAEIIAISSHVVRGSVGNRAIVFSLETLGHPVWSMPTVILPWHPGHGPSTRIVIPEAQFSSAIDDIIRSPWAAGVKAVITGYFGDAGQVDAAARLVSALKAANPSMICLCDPVIGDLKGLYVPEPVATAIRDRLLPLADIATPNRYELAWLVGAALETNTEIMDAALSLGPRRVLVTSSVPMMTGGIGNLLLTDRYAMLAEHRMVGNPPNGLGDLTSALFLSRILKGETDERALQMTTASVFEILARSVKRGADELMLSEDYSSFSTPMAMVQLRQLVHPSRARKK</sequence>
<dbReference type="InterPro" id="IPR013749">
    <property type="entry name" value="PM/HMP-P_kinase-1"/>
</dbReference>
<dbReference type="InterPro" id="IPR004625">
    <property type="entry name" value="PyrdxlKinase"/>
</dbReference>
<dbReference type="CDD" id="cd01173">
    <property type="entry name" value="pyridoxal_pyridoxamine_kinase"/>
    <property type="match status" value="1"/>
</dbReference>
<evidence type="ECO:0000313" key="8">
    <source>
        <dbReference type="Proteomes" id="UP000633219"/>
    </source>
</evidence>
<keyword evidence="2 7" id="KW-0808">Transferase</keyword>
<evidence type="ECO:0000259" key="6">
    <source>
        <dbReference type="Pfam" id="PF08543"/>
    </source>
</evidence>
<evidence type="ECO:0000256" key="5">
    <source>
        <dbReference type="ARBA" id="ARBA00022840"/>
    </source>
</evidence>
<dbReference type="SUPFAM" id="SSF53613">
    <property type="entry name" value="Ribokinase-like"/>
    <property type="match status" value="1"/>
</dbReference>
<dbReference type="GO" id="GO:0005829">
    <property type="term" value="C:cytosol"/>
    <property type="evidence" value="ECO:0007669"/>
    <property type="project" value="TreeGrafter"/>
</dbReference>
<gene>
    <name evidence="7" type="primary">pdxY</name>
    <name evidence="7" type="ORF">JJB09_19060</name>
</gene>
<keyword evidence="4 7" id="KW-0418">Kinase</keyword>
<accession>A0A936YVJ0</accession>
<comment type="caution">
    <text evidence="7">The sequence shown here is derived from an EMBL/GenBank/DDBJ whole genome shotgun (WGS) entry which is preliminary data.</text>
</comment>
<evidence type="ECO:0000256" key="2">
    <source>
        <dbReference type="ARBA" id="ARBA00022679"/>
    </source>
</evidence>
<dbReference type="RefSeq" id="WP_201661868.1">
    <property type="nucleotide sequence ID" value="NZ_JAEQNC010000011.1"/>
</dbReference>
<dbReference type="NCBIfam" id="TIGR00687">
    <property type="entry name" value="pyridox_kin"/>
    <property type="match status" value="1"/>
</dbReference>
<name>A0A936YVJ0_9HYPH</name>
<proteinExistence type="predicted"/>
<dbReference type="InterPro" id="IPR029056">
    <property type="entry name" value="Ribokinase-like"/>
</dbReference>
<dbReference type="Proteomes" id="UP000633219">
    <property type="component" value="Unassembled WGS sequence"/>
</dbReference>
<dbReference type="NCBIfam" id="NF004398">
    <property type="entry name" value="PRK05756.1"/>
    <property type="match status" value="1"/>
</dbReference>
<evidence type="ECO:0000256" key="4">
    <source>
        <dbReference type="ARBA" id="ARBA00022777"/>
    </source>
</evidence>
<dbReference type="AlphaFoldDB" id="A0A936YVJ0"/>
<protein>
    <recommendedName>
        <fullName evidence="1">pyridoxal kinase</fullName>
        <ecNumber evidence="1">2.7.1.35</ecNumber>
    </recommendedName>
</protein>
<keyword evidence="3" id="KW-0547">Nucleotide-binding</keyword>
<keyword evidence="8" id="KW-1185">Reference proteome</keyword>
<dbReference type="GO" id="GO:0005524">
    <property type="term" value="F:ATP binding"/>
    <property type="evidence" value="ECO:0007669"/>
    <property type="project" value="UniProtKB-KW"/>
</dbReference>
<dbReference type="EMBL" id="JAEQNC010000011">
    <property type="protein sequence ID" value="MBL0374127.1"/>
    <property type="molecule type" value="Genomic_DNA"/>
</dbReference>
<dbReference type="PANTHER" id="PTHR10534:SF2">
    <property type="entry name" value="PYRIDOXAL KINASE"/>
    <property type="match status" value="1"/>
</dbReference>
<keyword evidence="5" id="KW-0067">ATP-binding</keyword>
<organism evidence="7 8">
    <name type="scientific">Rhizobium setariae</name>
    <dbReference type="NCBI Taxonomy" id="2801340"/>
    <lineage>
        <taxon>Bacteria</taxon>
        <taxon>Pseudomonadati</taxon>
        <taxon>Pseudomonadota</taxon>
        <taxon>Alphaproteobacteria</taxon>
        <taxon>Hyphomicrobiales</taxon>
        <taxon>Rhizobiaceae</taxon>
        <taxon>Rhizobium/Agrobacterium group</taxon>
        <taxon>Rhizobium</taxon>
    </lineage>
</organism>